<keyword evidence="6 7" id="KW-0503">Monooxygenase</keyword>
<evidence type="ECO:0000256" key="6">
    <source>
        <dbReference type="ARBA" id="ARBA00023033"/>
    </source>
</evidence>
<comment type="similarity">
    <text evidence="1 7">Belongs to the cytochrome P450 family.</text>
</comment>
<evidence type="ECO:0000256" key="5">
    <source>
        <dbReference type="ARBA" id="ARBA00023004"/>
    </source>
</evidence>
<evidence type="ECO:0000256" key="3">
    <source>
        <dbReference type="ARBA" id="ARBA00022723"/>
    </source>
</evidence>
<dbReference type="RefSeq" id="WP_175452800.1">
    <property type="nucleotide sequence ID" value="NZ_FNBK01000004.1"/>
</dbReference>
<name>A0A1G7J1W9_9EURY</name>
<dbReference type="GO" id="GO:0020037">
    <property type="term" value="F:heme binding"/>
    <property type="evidence" value="ECO:0007669"/>
    <property type="project" value="InterPro"/>
</dbReference>
<dbReference type="PRINTS" id="PR00385">
    <property type="entry name" value="P450"/>
</dbReference>
<dbReference type="GO" id="GO:0005506">
    <property type="term" value="F:iron ion binding"/>
    <property type="evidence" value="ECO:0007669"/>
    <property type="project" value="InterPro"/>
</dbReference>
<evidence type="ECO:0000313" key="8">
    <source>
        <dbReference type="EMBL" id="SDF18519.1"/>
    </source>
</evidence>
<dbReference type="OrthoDB" id="9881at2157"/>
<dbReference type="EMBL" id="FNBK01000004">
    <property type="protein sequence ID" value="SDF18519.1"/>
    <property type="molecule type" value="Genomic_DNA"/>
</dbReference>
<dbReference type="GO" id="GO:0016705">
    <property type="term" value="F:oxidoreductase activity, acting on paired donors, with incorporation or reduction of molecular oxygen"/>
    <property type="evidence" value="ECO:0007669"/>
    <property type="project" value="InterPro"/>
</dbReference>
<dbReference type="SUPFAM" id="SSF48264">
    <property type="entry name" value="Cytochrome P450"/>
    <property type="match status" value="1"/>
</dbReference>
<keyword evidence="4 7" id="KW-0560">Oxidoreductase</keyword>
<dbReference type="PRINTS" id="PR00463">
    <property type="entry name" value="EP450I"/>
</dbReference>
<dbReference type="Pfam" id="PF00067">
    <property type="entry name" value="p450"/>
    <property type="match status" value="1"/>
</dbReference>
<dbReference type="Gene3D" id="1.10.630.10">
    <property type="entry name" value="Cytochrome P450"/>
    <property type="match status" value="1"/>
</dbReference>
<dbReference type="InterPro" id="IPR050196">
    <property type="entry name" value="Cytochrome_P450_Monoox"/>
</dbReference>
<keyword evidence="9" id="KW-1185">Reference proteome</keyword>
<dbReference type="PANTHER" id="PTHR24291:SF50">
    <property type="entry name" value="BIFUNCTIONAL ALBAFLAVENONE MONOOXYGENASE_TERPENE SYNTHASE"/>
    <property type="match status" value="1"/>
</dbReference>
<gene>
    <name evidence="8" type="ORF">SAMN05216218_104162</name>
</gene>
<dbReference type="InterPro" id="IPR017972">
    <property type="entry name" value="Cyt_P450_CS"/>
</dbReference>
<dbReference type="PROSITE" id="PS00086">
    <property type="entry name" value="CYTOCHROME_P450"/>
    <property type="match status" value="1"/>
</dbReference>
<accession>A0A1G7J1W9</accession>
<dbReference type="CDD" id="cd20620">
    <property type="entry name" value="CYP132-like"/>
    <property type="match status" value="1"/>
</dbReference>
<organism evidence="8 9">
    <name type="scientific">Halorientalis regularis</name>
    <dbReference type="NCBI Taxonomy" id="660518"/>
    <lineage>
        <taxon>Archaea</taxon>
        <taxon>Methanobacteriati</taxon>
        <taxon>Methanobacteriota</taxon>
        <taxon>Stenosarchaea group</taxon>
        <taxon>Halobacteria</taxon>
        <taxon>Halobacteriales</taxon>
        <taxon>Haloarculaceae</taxon>
        <taxon>Halorientalis</taxon>
    </lineage>
</organism>
<dbReference type="InterPro" id="IPR002401">
    <property type="entry name" value="Cyt_P450_E_grp-I"/>
</dbReference>
<evidence type="ECO:0000313" key="9">
    <source>
        <dbReference type="Proteomes" id="UP000199076"/>
    </source>
</evidence>
<dbReference type="Proteomes" id="UP000199076">
    <property type="component" value="Unassembled WGS sequence"/>
</dbReference>
<keyword evidence="2 7" id="KW-0349">Heme</keyword>
<dbReference type="GO" id="GO:0004497">
    <property type="term" value="F:monooxygenase activity"/>
    <property type="evidence" value="ECO:0007669"/>
    <property type="project" value="UniProtKB-KW"/>
</dbReference>
<dbReference type="PANTHER" id="PTHR24291">
    <property type="entry name" value="CYTOCHROME P450 FAMILY 4"/>
    <property type="match status" value="1"/>
</dbReference>
<sequence>MAETDAGGPEGPDGWPVVGNTFQFARDPFAFYERCAELGDVVPYEVGGMTFYLVTHPDDIERILSTEHRKFEKGAFQREQLSGVLGEGLLTSEGERWREQRQRIQPTFGPEKIDSYVEIMTDCAQGAGRRWWDGRQVAVDEEMRRITVQILARSLFGTDIGDHVETIADAMGDIGAQAEAPAATALLPEWVPTPWDRRAQRGVDAIDGVIADLIERRRGDAEGRDDLLSTLLVAHDEGEISRGTLRDQLVTFLLAGHETTSLALTYTWYLLAENPDVRERLHAEIDDVLGDGVPTMADLGNLSYTEQVVTEAMRYYPPVHRVVREASEDVQLRGRNVEQGAILTMPQWIVHRDARWYDDPLEFRPERWAADRDRPDYAYFPFGGGPRRCIGMRFAKLEAQLILATLARNFRLELVGDGGPLDLTSGVTASPTEPVEMVPRVR</sequence>
<evidence type="ECO:0000256" key="4">
    <source>
        <dbReference type="ARBA" id="ARBA00023002"/>
    </source>
</evidence>
<evidence type="ECO:0000256" key="7">
    <source>
        <dbReference type="RuleBase" id="RU000461"/>
    </source>
</evidence>
<keyword evidence="5 7" id="KW-0408">Iron</keyword>
<dbReference type="InterPro" id="IPR001128">
    <property type="entry name" value="Cyt_P450"/>
</dbReference>
<dbReference type="STRING" id="660518.SAMN05216218_104162"/>
<dbReference type="InterPro" id="IPR036396">
    <property type="entry name" value="Cyt_P450_sf"/>
</dbReference>
<reference evidence="9" key="1">
    <citation type="submission" date="2016-10" db="EMBL/GenBank/DDBJ databases">
        <authorList>
            <person name="Varghese N."/>
            <person name="Submissions S."/>
        </authorList>
    </citation>
    <scope>NUCLEOTIDE SEQUENCE [LARGE SCALE GENOMIC DNA]</scope>
    <source>
        <strain evidence="9">IBRC-M 10760</strain>
    </source>
</reference>
<dbReference type="AlphaFoldDB" id="A0A1G7J1W9"/>
<evidence type="ECO:0000256" key="1">
    <source>
        <dbReference type="ARBA" id="ARBA00010617"/>
    </source>
</evidence>
<protein>
    <submittedName>
        <fullName evidence="8">Cytochrome P450</fullName>
    </submittedName>
</protein>
<keyword evidence="3 7" id="KW-0479">Metal-binding</keyword>
<proteinExistence type="inferred from homology"/>
<evidence type="ECO:0000256" key="2">
    <source>
        <dbReference type="ARBA" id="ARBA00022617"/>
    </source>
</evidence>